<gene>
    <name evidence="2" type="ORF">LCGC14_1502180</name>
</gene>
<proteinExistence type="predicted"/>
<reference evidence="2" key="1">
    <citation type="journal article" date="2015" name="Nature">
        <title>Complex archaea that bridge the gap between prokaryotes and eukaryotes.</title>
        <authorList>
            <person name="Spang A."/>
            <person name="Saw J.H."/>
            <person name="Jorgensen S.L."/>
            <person name="Zaremba-Niedzwiedzka K."/>
            <person name="Martijn J."/>
            <person name="Lind A.E."/>
            <person name="van Eijk R."/>
            <person name="Schleper C."/>
            <person name="Guy L."/>
            <person name="Ettema T.J."/>
        </authorList>
    </citation>
    <scope>NUCLEOTIDE SEQUENCE</scope>
</reference>
<evidence type="ECO:0000313" key="2">
    <source>
        <dbReference type="EMBL" id="KKM64358.1"/>
    </source>
</evidence>
<dbReference type="Pfam" id="PF13223">
    <property type="entry name" value="DUF4031"/>
    <property type="match status" value="1"/>
</dbReference>
<comment type="caution">
    <text evidence="2">The sequence shown here is derived from an EMBL/GenBank/DDBJ whole genome shotgun (WGS) entry which is preliminary data.</text>
</comment>
<sequence>MVYVGRLFNTAPYKPGAWRWKNACHMLADSIEELHAMADKIGLKRSWFQPKSVPHYDLTENMRRKAVKAGAQEIAMRQEGEMIRARRKSCL</sequence>
<evidence type="ECO:0000259" key="1">
    <source>
        <dbReference type="Pfam" id="PF13223"/>
    </source>
</evidence>
<organism evidence="2">
    <name type="scientific">marine sediment metagenome</name>
    <dbReference type="NCBI Taxonomy" id="412755"/>
    <lineage>
        <taxon>unclassified sequences</taxon>
        <taxon>metagenomes</taxon>
        <taxon>ecological metagenomes</taxon>
    </lineage>
</organism>
<dbReference type="InterPro" id="IPR025109">
    <property type="entry name" value="DUF4031"/>
</dbReference>
<dbReference type="AlphaFoldDB" id="A0A0F9J4A5"/>
<feature type="domain" description="DUF4031" evidence="1">
    <location>
        <begin position="19"/>
        <end position="85"/>
    </location>
</feature>
<protein>
    <recommendedName>
        <fullName evidence="1">DUF4031 domain-containing protein</fullName>
    </recommendedName>
</protein>
<accession>A0A0F9J4A5</accession>
<dbReference type="EMBL" id="LAZR01010916">
    <property type="protein sequence ID" value="KKM64358.1"/>
    <property type="molecule type" value="Genomic_DNA"/>
</dbReference>
<name>A0A0F9J4A5_9ZZZZ</name>